<organism evidence="2 3">
    <name type="scientific">Polypedilum vanderplanki</name>
    <name type="common">Sleeping chironomid midge</name>
    <dbReference type="NCBI Taxonomy" id="319348"/>
    <lineage>
        <taxon>Eukaryota</taxon>
        <taxon>Metazoa</taxon>
        <taxon>Ecdysozoa</taxon>
        <taxon>Arthropoda</taxon>
        <taxon>Hexapoda</taxon>
        <taxon>Insecta</taxon>
        <taxon>Pterygota</taxon>
        <taxon>Neoptera</taxon>
        <taxon>Endopterygota</taxon>
        <taxon>Diptera</taxon>
        <taxon>Nematocera</taxon>
        <taxon>Chironomoidea</taxon>
        <taxon>Chironomidae</taxon>
        <taxon>Chironominae</taxon>
        <taxon>Polypedilum</taxon>
        <taxon>Polypedilum</taxon>
    </lineage>
</organism>
<keyword evidence="1" id="KW-0472">Membrane</keyword>
<proteinExistence type="predicted"/>
<dbReference type="Proteomes" id="UP001107558">
    <property type="component" value="Chromosome 4"/>
</dbReference>
<feature type="transmembrane region" description="Helical" evidence="1">
    <location>
        <begin position="91"/>
        <end position="112"/>
    </location>
</feature>
<accession>A0A9J6BA24</accession>
<evidence type="ECO:0000313" key="3">
    <source>
        <dbReference type="Proteomes" id="UP001107558"/>
    </source>
</evidence>
<gene>
    <name evidence="2" type="ORF">PVAND_014540</name>
</gene>
<keyword evidence="1" id="KW-1133">Transmembrane helix</keyword>
<dbReference type="AlphaFoldDB" id="A0A9J6BA24"/>
<sequence>MVLVSKFLCCFDLETGAYFVGWFGIIVSLLSIISTVLIGIPEINKCEIAHNCFVIYGFFIAIELLFLLLLLIDLTLILGTKTRNSKRMLPALVFHGINILASIILIGLAMIIKAIFHSILYFVMFIVNGYIFLVIFALYRKFKKEFLIKRRRFVQTRL</sequence>
<reference evidence="2" key="1">
    <citation type="submission" date="2021-03" db="EMBL/GenBank/DDBJ databases">
        <title>Chromosome level genome of the anhydrobiotic midge Polypedilum vanderplanki.</title>
        <authorList>
            <person name="Yoshida Y."/>
            <person name="Kikawada T."/>
            <person name="Gusev O."/>
        </authorList>
    </citation>
    <scope>NUCLEOTIDE SEQUENCE</scope>
    <source>
        <strain evidence="2">NIAS01</strain>
        <tissue evidence="2">Whole body or cell culture</tissue>
    </source>
</reference>
<feature type="transmembrane region" description="Helical" evidence="1">
    <location>
        <begin position="20"/>
        <end position="41"/>
    </location>
</feature>
<keyword evidence="1" id="KW-0812">Transmembrane</keyword>
<evidence type="ECO:0000313" key="2">
    <source>
        <dbReference type="EMBL" id="KAG5666519.1"/>
    </source>
</evidence>
<feature type="transmembrane region" description="Helical" evidence="1">
    <location>
        <begin position="118"/>
        <end position="139"/>
    </location>
</feature>
<name>A0A9J6BA24_POLVA</name>
<protein>
    <submittedName>
        <fullName evidence="2">Uncharacterized protein</fullName>
    </submittedName>
</protein>
<comment type="caution">
    <text evidence="2">The sequence shown here is derived from an EMBL/GenBank/DDBJ whole genome shotgun (WGS) entry which is preliminary data.</text>
</comment>
<feature type="transmembrane region" description="Helical" evidence="1">
    <location>
        <begin position="53"/>
        <end position="79"/>
    </location>
</feature>
<dbReference type="EMBL" id="JADBJN010000004">
    <property type="protein sequence ID" value="KAG5666519.1"/>
    <property type="molecule type" value="Genomic_DNA"/>
</dbReference>
<keyword evidence="3" id="KW-1185">Reference proteome</keyword>
<evidence type="ECO:0000256" key="1">
    <source>
        <dbReference type="SAM" id="Phobius"/>
    </source>
</evidence>